<protein>
    <submittedName>
        <fullName evidence="1">Uncharacterized protein</fullName>
    </submittedName>
</protein>
<sequence length="361" mass="41129">MLFLIFLIPVIVDAQQDTLMKQPGSGRYLQGSTAGIDIYDDGTFALYGYATLLWGKYTLEHNNISFVPDVPKQPFVMLGRKNTSIKKGIKLTFAGSFNRNGLTYVKFDAAEMMRVFAEGYPTGESSFTKQIAYRPETLTLAENYDQNFYQFNTNSFKLPVHFNDFLLYYAAGSSEQRPFEGTLETIGDTVVLDTRWGKFEKQTEVKDVEWDTYMKRSKKEKSQEDKNTVFYFNDQLKSATGVNYLTEEPSIFDIKNYTLDPASNKFIRKDIYKKGVDYTKAKVADYHDERYMLSYERVPLTSQSATDFVTGKKISKALFVNKVSSRKKVGDEPVLIVPVTVEPPVKIMPTKGIPPESGNKN</sequence>
<proteinExistence type="predicted"/>
<gene>
    <name evidence="1" type="ORF">CLV32_2443</name>
</gene>
<organism evidence="1 2">
    <name type="scientific">Pedobacter duraquae</name>
    <dbReference type="NCBI Taxonomy" id="425511"/>
    <lineage>
        <taxon>Bacteria</taxon>
        <taxon>Pseudomonadati</taxon>
        <taxon>Bacteroidota</taxon>
        <taxon>Sphingobacteriia</taxon>
        <taxon>Sphingobacteriales</taxon>
        <taxon>Sphingobacteriaceae</taxon>
        <taxon>Pedobacter</taxon>
    </lineage>
</organism>
<comment type="caution">
    <text evidence="1">The sequence shown here is derived from an EMBL/GenBank/DDBJ whole genome shotgun (WGS) entry which is preliminary data.</text>
</comment>
<accession>A0A4R6IHE8</accession>
<reference evidence="1 2" key="1">
    <citation type="submission" date="2019-03" db="EMBL/GenBank/DDBJ databases">
        <title>Genomic Encyclopedia of Archaeal and Bacterial Type Strains, Phase II (KMG-II): from individual species to whole genera.</title>
        <authorList>
            <person name="Goeker M."/>
        </authorList>
    </citation>
    <scope>NUCLEOTIDE SEQUENCE [LARGE SCALE GENOMIC DNA]</scope>
    <source>
        <strain evidence="1 2">DSM 19034</strain>
    </source>
</reference>
<dbReference type="AlphaFoldDB" id="A0A4R6IHE8"/>
<name>A0A4R6IHE8_9SPHI</name>
<evidence type="ECO:0000313" key="2">
    <source>
        <dbReference type="Proteomes" id="UP000295499"/>
    </source>
</evidence>
<dbReference type="Proteomes" id="UP000295499">
    <property type="component" value="Unassembled WGS sequence"/>
</dbReference>
<dbReference type="EMBL" id="SNWM01000003">
    <property type="protein sequence ID" value="TDO21338.1"/>
    <property type="molecule type" value="Genomic_DNA"/>
</dbReference>
<evidence type="ECO:0000313" key="1">
    <source>
        <dbReference type="EMBL" id="TDO21338.1"/>
    </source>
</evidence>
<keyword evidence="2" id="KW-1185">Reference proteome</keyword>